<protein>
    <submittedName>
        <fullName evidence="2">Uncharacterized protein</fullName>
    </submittedName>
</protein>
<evidence type="ECO:0000256" key="1">
    <source>
        <dbReference type="SAM" id="MobiDB-lite"/>
    </source>
</evidence>
<proteinExistence type="predicted"/>
<sequence length="44" mass="5018">MSHKKHGAPPLAENREKRPPPAKQPNQKKVAERALCSRNMSVIW</sequence>
<accession>A0A3P6EAW2</accession>
<gene>
    <name evidence="2" type="ORF">BOLC7T42378H</name>
</gene>
<dbReference type="EMBL" id="LR031876">
    <property type="protein sequence ID" value="VDD36818.1"/>
    <property type="molecule type" value="Genomic_DNA"/>
</dbReference>
<dbReference type="AlphaFoldDB" id="A0A3P6EAW2"/>
<organism evidence="2">
    <name type="scientific">Brassica oleracea</name>
    <name type="common">Wild cabbage</name>
    <dbReference type="NCBI Taxonomy" id="3712"/>
    <lineage>
        <taxon>Eukaryota</taxon>
        <taxon>Viridiplantae</taxon>
        <taxon>Streptophyta</taxon>
        <taxon>Embryophyta</taxon>
        <taxon>Tracheophyta</taxon>
        <taxon>Spermatophyta</taxon>
        <taxon>Magnoliopsida</taxon>
        <taxon>eudicotyledons</taxon>
        <taxon>Gunneridae</taxon>
        <taxon>Pentapetalae</taxon>
        <taxon>rosids</taxon>
        <taxon>malvids</taxon>
        <taxon>Brassicales</taxon>
        <taxon>Brassicaceae</taxon>
        <taxon>Brassiceae</taxon>
        <taxon>Brassica</taxon>
    </lineage>
</organism>
<name>A0A3P6EAW2_BRAOL</name>
<evidence type="ECO:0000313" key="2">
    <source>
        <dbReference type="EMBL" id="VDD36818.1"/>
    </source>
</evidence>
<reference evidence="2" key="1">
    <citation type="submission" date="2018-11" db="EMBL/GenBank/DDBJ databases">
        <authorList>
            <consortium name="Genoscope - CEA"/>
            <person name="William W."/>
        </authorList>
    </citation>
    <scope>NUCLEOTIDE SEQUENCE</scope>
</reference>
<feature type="region of interest" description="Disordered" evidence="1">
    <location>
        <begin position="1"/>
        <end position="44"/>
    </location>
</feature>